<protein>
    <recommendedName>
        <fullName evidence="7">Cytosine-specific methyltransferase</fullName>
        <ecNumber evidence="7">2.1.1.37</ecNumber>
    </recommendedName>
</protein>
<dbReference type="PROSITE" id="PS00094">
    <property type="entry name" value="C5_MTASE_1"/>
    <property type="match status" value="1"/>
</dbReference>
<dbReference type="EC" id="2.1.1.37" evidence="7"/>
<dbReference type="InterPro" id="IPR031303">
    <property type="entry name" value="C5_meth_CS"/>
</dbReference>
<dbReference type="NCBIfam" id="TIGR00675">
    <property type="entry name" value="dcm"/>
    <property type="match status" value="1"/>
</dbReference>
<dbReference type="Pfam" id="PF00145">
    <property type="entry name" value="DNA_methylase"/>
    <property type="match status" value="1"/>
</dbReference>
<organism evidence="8 9">
    <name type="scientific">Actinomycetospora rhizophila</name>
    <dbReference type="NCBI Taxonomy" id="1416876"/>
    <lineage>
        <taxon>Bacteria</taxon>
        <taxon>Bacillati</taxon>
        <taxon>Actinomycetota</taxon>
        <taxon>Actinomycetes</taxon>
        <taxon>Pseudonocardiales</taxon>
        <taxon>Pseudonocardiaceae</taxon>
        <taxon>Actinomycetospora</taxon>
    </lineage>
</organism>
<proteinExistence type="inferred from homology"/>
<keyword evidence="2 5" id="KW-0808">Transferase</keyword>
<dbReference type="RefSeq" id="WP_378019218.1">
    <property type="nucleotide sequence ID" value="NZ_JBHSKG010000001.1"/>
</dbReference>
<dbReference type="GO" id="GO:0032259">
    <property type="term" value="P:methylation"/>
    <property type="evidence" value="ECO:0007669"/>
    <property type="project" value="UniProtKB-KW"/>
</dbReference>
<dbReference type="PROSITE" id="PS51679">
    <property type="entry name" value="SAM_MT_C5"/>
    <property type="match status" value="1"/>
</dbReference>
<comment type="catalytic activity">
    <reaction evidence="7">
        <text>a 2'-deoxycytidine in DNA + S-adenosyl-L-methionine = a 5-methyl-2'-deoxycytidine in DNA + S-adenosyl-L-homocysteine + H(+)</text>
        <dbReference type="Rhea" id="RHEA:13681"/>
        <dbReference type="Rhea" id="RHEA-COMP:11369"/>
        <dbReference type="Rhea" id="RHEA-COMP:11370"/>
        <dbReference type="ChEBI" id="CHEBI:15378"/>
        <dbReference type="ChEBI" id="CHEBI:57856"/>
        <dbReference type="ChEBI" id="CHEBI:59789"/>
        <dbReference type="ChEBI" id="CHEBI:85452"/>
        <dbReference type="ChEBI" id="CHEBI:85454"/>
        <dbReference type="EC" id="2.1.1.37"/>
    </reaction>
</comment>
<evidence type="ECO:0000256" key="3">
    <source>
        <dbReference type="ARBA" id="ARBA00022691"/>
    </source>
</evidence>
<dbReference type="Gene3D" id="3.40.50.150">
    <property type="entry name" value="Vaccinia Virus protein VP39"/>
    <property type="match status" value="1"/>
</dbReference>
<evidence type="ECO:0000256" key="1">
    <source>
        <dbReference type="ARBA" id="ARBA00022603"/>
    </source>
</evidence>
<reference evidence="9" key="1">
    <citation type="journal article" date="2019" name="Int. J. Syst. Evol. Microbiol.">
        <title>The Global Catalogue of Microorganisms (GCM) 10K type strain sequencing project: providing services to taxonomists for standard genome sequencing and annotation.</title>
        <authorList>
            <consortium name="The Broad Institute Genomics Platform"/>
            <consortium name="The Broad Institute Genome Sequencing Center for Infectious Disease"/>
            <person name="Wu L."/>
            <person name="Ma J."/>
        </authorList>
    </citation>
    <scope>NUCLEOTIDE SEQUENCE [LARGE SCALE GENOMIC DNA]</scope>
    <source>
        <strain evidence="9">XZYJ18</strain>
    </source>
</reference>
<evidence type="ECO:0000313" key="8">
    <source>
        <dbReference type="EMBL" id="MFC5136997.1"/>
    </source>
</evidence>
<dbReference type="InterPro" id="IPR001525">
    <property type="entry name" value="C5_MeTfrase"/>
</dbReference>
<gene>
    <name evidence="8" type="ORF">ACFPK1_02030</name>
</gene>
<dbReference type="PANTHER" id="PTHR10629:SF52">
    <property type="entry name" value="DNA (CYTOSINE-5)-METHYLTRANSFERASE 1"/>
    <property type="match status" value="1"/>
</dbReference>
<dbReference type="PROSITE" id="PS00095">
    <property type="entry name" value="C5_MTASE_2"/>
    <property type="match status" value="1"/>
</dbReference>
<keyword evidence="3 5" id="KW-0949">S-adenosyl-L-methionine</keyword>
<dbReference type="InterPro" id="IPR029063">
    <property type="entry name" value="SAM-dependent_MTases_sf"/>
</dbReference>
<comment type="similarity">
    <text evidence="5 6">Belongs to the class I-like SAM-binding methyltransferase superfamily. C5-methyltransferase family.</text>
</comment>
<dbReference type="SUPFAM" id="SSF53335">
    <property type="entry name" value="S-adenosyl-L-methionine-dependent methyltransferases"/>
    <property type="match status" value="1"/>
</dbReference>
<evidence type="ECO:0000313" key="9">
    <source>
        <dbReference type="Proteomes" id="UP001596175"/>
    </source>
</evidence>
<dbReference type="PANTHER" id="PTHR10629">
    <property type="entry name" value="CYTOSINE-SPECIFIC METHYLTRANSFERASE"/>
    <property type="match status" value="1"/>
</dbReference>
<evidence type="ECO:0000256" key="6">
    <source>
        <dbReference type="RuleBase" id="RU000416"/>
    </source>
</evidence>
<evidence type="ECO:0000256" key="4">
    <source>
        <dbReference type="ARBA" id="ARBA00022747"/>
    </source>
</evidence>
<dbReference type="InterPro" id="IPR018117">
    <property type="entry name" value="C5_DNA_meth_AS"/>
</dbReference>
<keyword evidence="1 5" id="KW-0489">Methyltransferase</keyword>
<keyword evidence="9" id="KW-1185">Reference proteome</keyword>
<accession>A0ABV9Z9X0</accession>
<dbReference type="Proteomes" id="UP001596175">
    <property type="component" value="Unassembled WGS sequence"/>
</dbReference>
<dbReference type="Gene3D" id="3.90.120.10">
    <property type="entry name" value="DNA Methylase, subunit A, domain 2"/>
    <property type="match status" value="1"/>
</dbReference>
<dbReference type="PRINTS" id="PR00105">
    <property type="entry name" value="C5METTRFRASE"/>
</dbReference>
<dbReference type="GO" id="GO:0003886">
    <property type="term" value="F:DNA (cytosine-5-)-methyltransferase activity"/>
    <property type="evidence" value="ECO:0007669"/>
    <property type="project" value="UniProtKB-EC"/>
</dbReference>
<evidence type="ECO:0000256" key="5">
    <source>
        <dbReference type="PROSITE-ProRule" id="PRU01016"/>
    </source>
</evidence>
<evidence type="ECO:0000256" key="7">
    <source>
        <dbReference type="RuleBase" id="RU000417"/>
    </source>
</evidence>
<name>A0ABV9Z9X0_9PSEU</name>
<keyword evidence="4" id="KW-0680">Restriction system</keyword>
<evidence type="ECO:0000256" key="2">
    <source>
        <dbReference type="ARBA" id="ARBA00022679"/>
    </source>
</evidence>
<dbReference type="EMBL" id="JBHSKG010000001">
    <property type="protein sequence ID" value="MFC5136997.1"/>
    <property type="molecule type" value="Genomic_DNA"/>
</dbReference>
<dbReference type="InterPro" id="IPR050390">
    <property type="entry name" value="C5-Methyltransferase"/>
</dbReference>
<sequence length="361" mass="40503">MGRTLRLVDLFSGCGGLTRGFLDAALVPGVRARFKVLAAVEHDHAAAASYAANFGRDHLFHQDIEEWDDIPSADVVVGGPPCQGFSDLGRRDPLDPRNTLWREYLRTLERIRPDYFVIENVAAFLRSPEWEMLKAQEGRGPLREYRLTASVLDAAAYGVPQRRRRAVVVGRRRSVPPLPAFRPTITQEGLYNSVGDAFRLLEETAGEPVPDLPDATYEFDSRELPGAFKTHQLHVTREVQSVTRERIEAIPPGGSRADLPDELLAPCWRRHKSGQMDVMGRLRWDKPSVTIRTEFFKPEKGRFLHPSDHRPITPAEAAILQSFPLDHQWCGNRAQIARQIGNAVPPLLARAIGVTIARQYG</sequence>
<comment type="caution">
    <text evidence="8">The sequence shown here is derived from an EMBL/GenBank/DDBJ whole genome shotgun (WGS) entry which is preliminary data.</text>
</comment>
<feature type="active site" evidence="5">
    <location>
        <position position="82"/>
    </location>
</feature>